<evidence type="ECO:0000256" key="1">
    <source>
        <dbReference type="ARBA" id="ARBA00004496"/>
    </source>
</evidence>
<keyword evidence="12" id="KW-1185">Reference proteome</keyword>
<evidence type="ECO:0000256" key="4">
    <source>
        <dbReference type="ARBA" id="ARBA00022490"/>
    </source>
</evidence>
<protein>
    <recommendedName>
        <fullName evidence="3">tRNA threonylcarbamoyladenosine biosynthesis protein TsaE</fullName>
    </recommendedName>
    <alternativeName>
        <fullName evidence="10">t(6)A37 threonylcarbamoyladenosine biosynthesis protein TsaE</fullName>
    </alternativeName>
</protein>
<dbReference type="InterPro" id="IPR027417">
    <property type="entry name" value="P-loop_NTPase"/>
</dbReference>
<keyword evidence="8" id="KW-0067">ATP-binding</keyword>
<keyword evidence="5" id="KW-0819">tRNA processing</keyword>
<dbReference type="EMBL" id="OCTN01000001">
    <property type="protein sequence ID" value="SOH92682.1"/>
    <property type="molecule type" value="Genomic_DNA"/>
</dbReference>
<dbReference type="GO" id="GO:0005524">
    <property type="term" value="F:ATP binding"/>
    <property type="evidence" value="ECO:0007669"/>
    <property type="project" value="UniProtKB-KW"/>
</dbReference>
<evidence type="ECO:0000256" key="2">
    <source>
        <dbReference type="ARBA" id="ARBA00007599"/>
    </source>
</evidence>
<dbReference type="PANTHER" id="PTHR33540:SF2">
    <property type="entry name" value="TRNA THREONYLCARBAMOYLADENOSINE BIOSYNTHESIS PROTEIN TSAE"/>
    <property type="match status" value="1"/>
</dbReference>
<dbReference type="GO" id="GO:0005737">
    <property type="term" value="C:cytoplasm"/>
    <property type="evidence" value="ECO:0007669"/>
    <property type="project" value="UniProtKB-SubCell"/>
</dbReference>
<reference evidence="12" key="1">
    <citation type="submission" date="2017-09" db="EMBL/GenBank/DDBJ databases">
        <authorList>
            <person name="Varghese N."/>
            <person name="Submissions S."/>
        </authorList>
    </citation>
    <scope>NUCLEOTIDE SEQUENCE [LARGE SCALE GENOMIC DNA]</scope>
    <source>
        <strain evidence="12">C7</strain>
    </source>
</reference>
<dbReference type="AlphaFoldDB" id="A0A2C9CN73"/>
<proteinExistence type="inferred from homology"/>
<evidence type="ECO:0000256" key="7">
    <source>
        <dbReference type="ARBA" id="ARBA00022741"/>
    </source>
</evidence>
<evidence type="ECO:0000256" key="10">
    <source>
        <dbReference type="ARBA" id="ARBA00032441"/>
    </source>
</evidence>
<sequence>MLSGAIGAGKSHFARAAIRAMTHAEQDVPSPTYTLMQSYEAQRSPIWHMDLYRLGEPEELMELGLDTVLDDAISLIEWPERLGSLTPARHLHITISQLGEGRQAQLRFAGAGWGSLQQELSQ</sequence>
<organism evidence="11 12">
    <name type="scientific">Pontivivens marinum</name>
    <dbReference type="NCBI Taxonomy" id="1690039"/>
    <lineage>
        <taxon>Bacteria</taxon>
        <taxon>Pseudomonadati</taxon>
        <taxon>Pseudomonadota</taxon>
        <taxon>Alphaproteobacteria</taxon>
        <taxon>Rhodobacterales</taxon>
        <taxon>Paracoccaceae</taxon>
        <taxon>Pontivivens</taxon>
    </lineage>
</organism>
<dbReference type="Proteomes" id="UP000220034">
    <property type="component" value="Unassembled WGS sequence"/>
</dbReference>
<dbReference type="GO" id="GO:0046872">
    <property type="term" value="F:metal ion binding"/>
    <property type="evidence" value="ECO:0007669"/>
    <property type="project" value="UniProtKB-KW"/>
</dbReference>
<evidence type="ECO:0000313" key="12">
    <source>
        <dbReference type="Proteomes" id="UP000220034"/>
    </source>
</evidence>
<evidence type="ECO:0000256" key="5">
    <source>
        <dbReference type="ARBA" id="ARBA00022694"/>
    </source>
</evidence>
<dbReference type="NCBIfam" id="TIGR00150">
    <property type="entry name" value="T6A_YjeE"/>
    <property type="match status" value="1"/>
</dbReference>
<keyword evidence="9" id="KW-0460">Magnesium</keyword>
<name>A0A2C9CN73_9RHOB</name>
<dbReference type="PANTHER" id="PTHR33540">
    <property type="entry name" value="TRNA THREONYLCARBAMOYLADENOSINE BIOSYNTHESIS PROTEIN TSAE"/>
    <property type="match status" value="1"/>
</dbReference>
<dbReference type="InterPro" id="IPR003442">
    <property type="entry name" value="T6A_TsaE"/>
</dbReference>
<comment type="subcellular location">
    <subcellularLocation>
        <location evidence="1">Cytoplasm</location>
    </subcellularLocation>
</comment>
<dbReference type="Pfam" id="PF02367">
    <property type="entry name" value="TsaE"/>
    <property type="match status" value="1"/>
</dbReference>
<keyword evidence="4" id="KW-0963">Cytoplasm</keyword>
<gene>
    <name evidence="11" type="ORF">SAMN06273572_101530</name>
</gene>
<evidence type="ECO:0000256" key="8">
    <source>
        <dbReference type="ARBA" id="ARBA00022840"/>
    </source>
</evidence>
<dbReference type="Gene3D" id="3.40.50.300">
    <property type="entry name" value="P-loop containing nucleotide triphosphate hydrolases"/>
    <property type="match status" value="1"/>
</dbReference>
<dbReference type="GO" id="GO:0002949">
    <property type="term" value="P:tRNA threonylcarbamoyladenosine modification"/>
    <property type="evidence" value="ECO:0007669"/>
    <property type="project" value="InterPro"/>
</dbReference>
<evidence type="ECO:0000256" key="6">
    <source>
        <dbReference type="ARBA" id="ARBA00022723"/>
    </source>
</evidence>
<comment type="similarity">
    <text evidence="2">Belongs to the TsaE family.</text>
</comment>
<dbReference type="SUPFAM" id="SSF52540">
    <property type="entry name" value="P-loop containing nucleoside triphosphate hydrolases"/>
    <property type="match status" value="1"/>
</dbReference>
<evidence type="ECO:0000256" key="9">
    <source>
        <dbReference type="ARBA" id="ARBA00022842"/>
    </source>
</evidence>
<keyword evidence="6" id="KW-0479">Metal-binding</keyword>
<evidence type="ECO:0000313" key="11">
    <source>
        <dbReference type="EMBL" id="SOH92682.1"/>
    </source>
</evidence>
<keyword evidence="7" id="KW-0547">Nucleotide-binding</keyword>
<evidence type="ECO:0000256" key="3">
    <source>
        <dbReference type="ARBA" id="ARBA00019010"/>
    </source>
</evidence>
<accession>A0A2C9CN73</accession>